<dbReference type="AlphaFoldDB" id="A0A1G4WZN9"/>
<dbReference type="PANTHER" id="PTHR43433:SF5">
    <property type="entry name" value="AB HYDROLASE-1 DOMAIN-CONTAINING PROTEIN"/>
    <property type="match status" value="1"/>
</dbReference>
<dbReference type="InterPro" id="IPR029058">
    <property type="entry name" value="AB_hydrolase_fold"/>
</dbReference>
<name>A0A1G4WZN9_9MYCO</name>
<dbReference type="Pfam" id="PF00561">
    <property type="entry name" value="Abhydrolase_1"/>
    <property type="match status" value="1"/>
</dbReference>
<gene>
    <name evidence="2" type="ORF">SAMN02799620_05801</name>
</gene>
<dbReference type="InterPro" id="IPR050471">
    <property type="entry name" value="AB_hydrolase"/>
</dbReference>
<evidence type="ECO:0000313" key="3">
    <source>
        <dbReference type="Proteomes" id="UP000199707"/>
    </source>
</evidence>
<organism evidence="2 3">
    <name type="scientific">Mycolicibacterium fluoranthenivorans</name>
    <dbReference type="NCBI Taxonomy" id="258505"/>
    <lineage>
        <taxon>Bacteria</taxon>
        <taxon>Bacillati</taxon>
        <taxon>Actinomycetota</taxon>
        <taxon>Actinomycetes</taxon>
        <taxon>Mycobacteriales</taxon>
        <taxon>Mycobacteriaceae</taxon>
        <taxon>Mycolicibacterium</taxon>
    </lineage>
</organism>
<dbReference type="Proteomes" id="UP000199707">
    <property type="component" value="Unassembled WGS sequence"/>
</dbReference>
<reference evidence="3" key="1">
    <citation type="submission" date="2016-10" db="EMBL/GenBank/DDBJ databases">
        <authorList>
            <person name="Varghese N."/>
            <person name="Submissions S."/>
        </authorList>
    </citation>
    <scope>NUCLEOTIDE SEQUENCE [LARGE SCALE GENOMIC DNA]</scope>
    <source>
        <strain evidence="3">UNC267MFSha1.1M11</strain>
    </source>
</reference>
<dbReference type="STRING" id="1502745.SAMN02799620_05801"/>
<feature type="domain" description="AB hydrolase-1" evidence="1">
    <location>
        <begin position="49"/>
        <end position="179"/>
    </location>
</feature>
<proteinExistence type="predicted"/>
<evidence type="ECO:0000259" key="1">
    <source>
        <dbReference type="Pfam" id="PF00561"/>
    </source>
</evidence>
<dbReference type="Gene3D" id="3.40.50.1820">
    <property type="entry name" value="alpha/beta hydrolase"/>
    <property type="match status" value="1"/>
</dbReference>
<dbReference type="InterPro" id="IPR000073">
    <property type="entry name" value="AB_hydrolase_1"/>
</dbReference>
<dbReference type="EMBL" id="FMUB01000016">
    <property type="protein sequence ID" value="SCX33028.1"/>
    <property type="molecule type" value="Genomic_DNA"/>
</dbReference>
<evidence type="ECO:0000313" key="2">
    <source>
        <dbReference type="EMBL" id="SCX33028.1"/>
    </source>
</evidence>
<dbReference type="GO" id="GO:0003824">
    <property type="term" value="F:catalytic activity"/>
    <property type="evidence" value="ECO:0007669"/>
    <property type="project" value="UniProtKB-ARBA"/>
</dbReference>
<dbReference type="SUPFAM" id="SSF53474">
    <property type="entry name" value="alpha/beta-Hydrolases"/>
    <property type="match status" value="1"/>
</dbReference>
<dbReference type="RefSeq" id="WP_090363999.1">
    <property type="nucleotide sequence ID" value="NZ_FMUB01000016.1"/>
</dbReference>
<dbReference type="PANTHER" id="PTHR43433">
    <property type="entry name" value="HYDROLASE, ALPHA/BETA FOLD FAMILY PROTEIN"/>
    <property type="match status" value="1"/>
</dbReference>
<accession>A0A1G4WZN9</accession>
<sequence length="413" mass="43697">MTMTAKRRRAHAKLAALPGVRAVRRPIVPGHPGEFDLYYVRTGLKSAHPLVIIPGGPGMASVASYRGLRRHAAAAGLDVIMIEHRGVGLSRHDDTGADLPPEAMSVEQVVDDIAAVLDDAGVGSAIMYGTSYGTYLAAGFGVRHPHRVAQMVLDSPLLSASDIDYMRAAIRGLLLDGTDPQTAGLAPKVRKLFDDGVLTDSAGQLAGALYGYGGAALLGRQIELLSSGRTWVWSGLNLLRRIPHHASPFRHEEDLVNRIAFRELNFAGVPDGLPLDPSVGIAEHNPEHEAFEREPFDLTAEMPRFGWPTVVVSGGRDLVTPPAVARRIAGLIPGAVLVELPSAGHSVLDVRERAALAIVAAVRAGAADILPDRAAELDALPAKVVLRLAMSALTAATLAESAVPPWVEGVRTS</sequence>
<protein>
    <submittedName>
        <fullName evidence="2">Pimeloyl-ACP methyl ester carboxylesterase</fullName>
    </submittedName>
</protein>